<keyword evidence="2" id="KW-1185">Reference proteome</keyword>
<dbReference type="AlphaFoldDB" id="A0AAD4QA76"/>
<evidence type="ECO:0000313" key="1">
    <source>
        <dbReference type="EMBL" id="KAH8984472.1"/>
    </source>
</evidence>
<dbReference type="Proteomes" id="UP001201163">
    <property type="component" value="Unassembled WGS sequence"/>
</dbReference>
<dbReference type="EMBL" id="JAKELL010000076">
    <property type="protein sequence ID" value="KAH8984472.1"/>
    <property type="molecule type" value="Genomic_DNA"/>
</dbReference>
<accession>A0AAD4QA76</accession>
<name>A0AAD4QA76_9AGAM</name>
<protein>
    <submittedName>
        <fullName evidence="1">Uncharacterized protein</fullName>
    </submittedName>
</protein>
<gene>
    <name evidence="1" type="ORF">EDB92DRAFT_1490314</name>
</gene>
<organism evidence="1 2">
    <name type="scientific">Lactarius akahatsu</name>
    <dbReference type="NCBI Taxonomy" id="416441"/>
    <lineage>
        <taxon>Eukaryota</taxon>
        <taxon>Fungi</taxon>
        <taxon>Dikarya</taxon>
        <taxon>Basidiomycota</taxon>
        <taxon>Agaricomycotina</taxon>
        <taxon>Agaricomycetes</taxon>
        <taxon>Russulales</taxon>
        <taxon>Russulaceae</taxon>
        <taxon>Lactarius</taxon>
    </lineage>
</organism>
<sequence>MNGTRGLGFTRLRVNKIRSRSPFVCHSVYRRFTFVYRQLLVLPNCLPSPPLLYSTTIVLHRPSFIMKVWLLLVDYKFQAIGHRFEVNTTSGDFNINDLKKGVGEKRPNALSRASVDCSDLIVWKTMIIDRSTAKRLAEILRDINVDDKDTIEKLSEDEQVADLGLSEGQTLLVRQPARAPELKEFKPMSNPSYIVKCR</sequence>
<comment type="caution">
    <text evidence="1">The sequence shown here is derived from an EMBL/GenBank/DDBJ whole genome shotgun (WGS) entry which is preliminary data.</text>
</comment>
<reference evidence="1" key="1">
    <citation type="submission" date="2022-01" db="EMBL/GenBank/DDBJ databases">
        <title>Comparative genomics reveals a dynamic genome evolution in the ectomycorrhizal milk-cap (Lactarius) mushrooms.</title>
        <authorList>
            <consortium name="DOE Joint Genome Institute"/>
            <person name="Lebreton A."/>
            <person name="Tang N."/>
            <person name="Kuo A."/>
            <person name="LaButti K."/>
            <person name="Drula E."/>
            <person name="Barry K."/>
            <person name="Clum A."/>
            <person name="Lipzen A."/>
            <person name="Mousain D."/>
            <person name="Ng V."/>
            <person name="Wang R."/>
            <person name="Wang X."/>
            <person name="Dai Y."/>
            <person name="Henrissat B."/>
            <person name="Grigoriev I.V."/>
            <person name="Guerin-Laguette A."/>
            <person name="Yu F."/>
            <person name="Martin F.M."/>
        </authorList>
    </citation>
    <scope>NUCLEOTIDE SEQUENCE</scope>
    <source>
        <strain evidence="1">QP</strain>
    </source>
</reference>
<evidence type="ECO:0000313" key="2">
    <source>
        <dbReference type="Proteomes" id="UP001201163"/>
    </source>
</evidence>
<proteinExistence type="predicted"/>